<feature type="compositionally biased region" description="Low complexity" evidence="1">
    <location>
        <begin position="62"/>
        <end position="86"/>
    </location>
</feature>
<reference evidence="2 3" key="1">
    <citation type="submission" date="2024-10" db="EMBL/GenBank/DDBJ databases">
        <title>Updated reference genomes for cyclostephanoid diatoms.</title>
        <authorList>
            <person name="Roberts W.R."/>
            <person name="Alverson A.J."/>
        </authorList>
    </citation>
    <scope>NUCLEOTIDE SEQUENCE [LARGE SCALE GENOMIC DNA]</scope>
    <source>
        <strain evidence="2 3">AJA232-27</strain>
    </source>
</reference>
<comment type="caution">
    <text evidence="2">The sequence shown here is derived from an EMBL/GenBank/DDBJ whole genome shotgun (WGS) entry which is preliminary data.</text>
</comment>
<feature type="region of interest" description="Disordered" evidence="1">
    <location>
        <begin position="406"/>
        <end position="439"/>
    </location>
</feature>
<evidence type="ECO:0000313" key="3">
    <source>
        <dbReference type="Proteomes" id="UP001530293"/>
    </source>
</evidence>
<dbReference type="Proteomes" id="UP001530293">
    <property type="component" value="Unassembled WGS sequence"/>
</dbReference>
<keyword evidence="3" id="KW-1185">Reference proteome</keyword>
<feature type="compositionally biased region" description="Basic and acidic residues" evidence="1">
    <location>
        <begin position="287"/>
        <end position="300"/>
    </location>
</feature>
<name>A0ABD3MLT5_9STRA</name>
<feature type="region of interest" description="Disordered" evidence="1">
    <location>
        <begin position="1043"/>
        <end position="1075"/>
    </location>
</feature>
<feature type="compositionally biased region" description="Basic residues" evidence="1">
    <location>
        <begin position="41"/>
        <end position="58"/>
    </location>
</feature>
<dbReference type="EMBL" id="JALLBG020000149">
    <property type="protein sequence ID" value="KAL3761475.1"/>
    <property type="molecule type" value="Genomic_DNA"/>
</dbReference>
<dbReference type="AlphaFoldDB" id="A0ABD3MLT5"/>
<gene>
    <name evidence="2" type="ORF">ACHAWU_006505</name>
</gene>
<evidence type="ECO:0000313" key="2">
    <source>
        <dbReference type="EMBL" id="KAL3761475.1"/>
    </source>
</evidence>
<accession>A0ABD3MLT5</accession>
<feature type="region of interest" description="Disordered" evidence="1">
    <location>
        <begin position="280"/>
        <end position="316"/>
    </location>
</feature>
<evidence type="ECO:0000256" key="1">
    <source>
        <dbReference type="SAM" id="MobiDB-lite"/>
    </source>
</evidence>
<feature type="compositionally biased region" description="Basic and acidic residues" evidence="1">
    <location>
        <begin position="1044"/>
        <end position="1053"/>
    </location>
</feature>
<proteinExistence type="predicted"/>
<organism evidence="2 3">
    <name type="scientific">Discostella pseudostelligera</name>
    <dbReference type="NCBI Taxonomy" id="259834"/>
    <lineage>
        <taxon>Eukaryota</taxon>
        <taxon>Sar</taxon>
        <taxon>Stramenopiles</taxon>
        <taxon>Ochrophyta</taxon>
        <taxon>Bacillariophyta</taxon>
        <taxon>Coscinodiscophyceae</taxon>
        <taxon>Thalassiosirophycidae</taxon>
        <taxon>Stephanodiscales</taxon>
        <taxon>Stephanodiscaceae</taxon>
        <taxon>Discostella</taxon>
    </lineage>
</organism>
<sequence length="1086" mass="117712">MMTRFPNDDGGSGSFVSPFQPYYHQQQDYSSYSSISASATRRPRIGAHGRQQQRRQRVNSRTTATTFASAVSPPSSSTIPSNSTPTKQRRTRRMTSPLLGVASSPPHHPAKRSRLDSLRALAPMLPSINLSLSLPAPPVKSSKACHKPKSNGSKKNALKNVRAILAKVNNRGKKTTTTACTSHSPRTSTTTATTVALSYQCSQPESRNSLEQEVHYMGTMETTTDDEFMSLEPDVFNTCIRLTPLTFDDTQVPNHFRSDAGGNIHVINQREDAIMEIEEPLSSSRQCSEEKKLQNDEGTPRPRNRWRQQQSVEGEDEFLSLDLEDDEDMFTQLEEGEDMISIHVDDSDNEEESSAHKVVVSQEISREEDNRMKFNDMLNKVVICRGVGLKSTPEMFYTSYNSTVSELSYSKPGGEGQDGLLKRRNSSNDSIPSLSGDHNNAEVVGAISPEAPMNATNVDEVAESTIAWGCLAALMSSPAPSPVRECKKRTSTPVKNLWQDDDLSPHAEVLDDIVSLPHDDDGEDLDDELRSLNIVADNCSIPSCKDLDDHDQLVILDFPSSPPKSKLRKVEDSKLAWSVLGAILGSPAPSSVSKKYVKKCVNLWDDDEETDVLEVGVDDIISLPPDDDEEEVPAIDDATDNCSIPSCNDLDPNVDDCFPTTPPKANSRKAEDSALAWSVLGAILGSPAPSSVAKKSVKKCINLWDDDGETDVLEVGDDIISLPPYDDDEEVLTFEDEADSCSIPSCNDLVSNVDNCTSLDFPTTPTKANSRKAEDSALAWSILGAILGSPAPTSVTKKSVKQCINLWDEDEGESDPIPEIDGQCCDVDNDDGVSDPIPEIDGQCGYVDDDLSATIDLNELLVGSDESTVPTISIESTQADSVLAWSALGMLLGSPAPKSIPKKSGNKCSNLWKEADGECDHMPEIDGQSGDHVGDDLSATIDLNELPAEPADDIFPAVAIESAQTDSVLAWSALGMLLGSPAPKSVSKQRSSRAVSKNLWDDGTAIEDASNAVPFISTGDENDSIILSPWKVPLGQRSWLGCHDVSDGEDSHSTHSRVPSLSATSDGEEDAPQTPVSQLIMLFENL</sequence>
<feature type="compositionally biased region" description="Polar residues" evidence="1">
    <location>
        <begin position="1056"/>
        <end position="1065"/>
    </location>
</feature>
<feature type="region of interest" description="Disordered" evidence="1">
    <location>
        <begin position="33"/>
        <end position="92"/>
    </location>
</feature>
<protein>
    <submittedName>
        <fullName evidence="2">Uncharacterized protein</fullName>
    </submittedName>
</protein>
<feature type="compositionally biased region" description="Polar residues" evidence="1">
    <location>
        <begin position="427"/>
        <end position="438"/>
    </location>
</feature>